<proteinExistence type="predicted"/>
<name>A0A8E2JR44_9PEZI</name>
<keyword evidence="3" id="KW-1185">Reference proteome</keyword>
<sequence>MTNLNAGLKNCQASTSNGSNCRRASSHQYGSGHYCKQHYDIQKRHESGVRAQARAQARAETMAAKKPPEPSDNATTEEIGRRSRNDLIWALAVVRLNGIDKIEWNLLVDKLRRVIRSLETITVAKNGYVHEEDQYQDHEDEEEIPGNMKLGDQMEMEEKEDQDEKHVTDLAELRAGLDRAAPSPDADSWPLELGD</sequence>
<reference evidence="2 3" key="1">
    <citation type="journal article" date="2016" name="Nat. Commun.">
        <title>Ectomycorrhizal ecology is imprinted in the genome of the dominant symbiotic fungus Cenococcum geophilum.</title>
        <authorList>
            <consortium name="DOE Joint Genome Institute"/>
            <person name="Peter M."/>
            <person name="Kohler A."/>
            <person name="Ohm R.A."/>
            <person name="Kuo A."/>
            <person name="Krutzmann J."/>
            <person name="Morin E."/>
            <person name="Arend M."/>
            <person name="Barry K.W."/>
            <person name="Binder M."/>
            <person name="Choi C."/>
            <person name="Clum A."/>
            <person name="Copeland A."/>
            <person name="Grisel N."/>
            <person name="Haridas S."/>
            <person name="Kipfer T."/>
            <person name="LaButti K."/>
            <person name="Lindquist E."/>
            <person name="Lipzen A."/>
            <person name="Maire R."/>
            <person name="Meier B."/>
            <person name="Mihaltcheva S."/>
            <person name="Molinier V."/>
            <person name="Murat C."/>
            <person name="Poggeler S."/>
            <person name="Quandt C.A."/>
            <person name="Sperisen C."/>
            <person name="Tritt A."/>
            <person name="Tisserant E."/>
            <person name="Crous P.W."/>
            <person name="Henrissat B."/>
            <person name="Nehls U."/>
            <person name="Egli S."/>
            <person name="Spatafora J.W."/>
            <person name="Grigoriev I.V."/>
            <person name="Martin F.M."/>
        </authorList>
    </citation>
    <scope>NUCLEOTIDE SEQUENCE [LARGE SCALE GENOMIC DNA]</scope>
    <source>
        <strain evidence="2 3">CBS 207.34</strain>
    </source>
</reference>
<protein>
    <submittedName>
        <fullName evidence="2">Uncharacterized protein</fullName>
    </submittedName>
</protein>
<feature type="compositionally biased region" description="Basic and acidic residues" evidence="1">
    <location>
        <begin position="162"/>
        <end position="177"/>
    </location>
</feature>
<feature type="region of interest" description="Disordered" evidence="1">
    <location>
        <begin position="132"/>
        <end position="195"/>
    </location>
</feature>
<dbReference type="Proteomes" id="UP000250140">
    <property type="component" value="Unassembled WGS sequence"/>
</dbReference>
<feature type="region of interest" description="Disordered" evidence="1">
    <location>
        <begin position="1"/>
        <end position="27"/>
    </location>
</feature>
<accession>A0A8E2JR44</accession>
<feature type="region of interest" description="Disordered" evidence="1">
    <location>
        <begin position="58"/>
        <end position="78"/>
    </location>
</feature>
<organism evidence="2 3">
    <name type="scientific">Glonium stellatum</name>
    <dbReference type="NCBI Taxonomy" id="574774"/>
    <lineage>
        <taxon>Eukaryota</taxon>
        <taxon>Fungi</taxon>
        <taxon>Dikarya</taxon>
        <taxon>Ascomycota</taxon>
        <taxon>Pezizomycotina</taxon>
        <taxon>Dothideomycetes</taxon>
        <taxon>Pleosporomycetidae</taxon>
        <taxon>Gloniales</taxon>
        <taxon>Gloniaceae</taxon>
        <taxon>Glonium</taxon>
    </lineage>
</organism>
<dbReference type="AlphaFoldDB" id="A0A8E2JR44"/>
<evidence type="ECO:0000313" key="3">
    <source>
        <dbReference type="Proteomes" id="UP000250140"/>
    </source>
</evidence>
<evidence type="ECO:0000313" key="2">
    <source>
        <dbReference type="EMBL" id="OCL06479.1"/>
    </source>
</evidence>
<gene>
    <name evidence="2" type="ORF">AOQ84DRAFT_378570</name>
</gene>
<evidence type="ECO:0000256" key="1">
    <source>
        <dbReference type="SAM" id="MobiDB-lite"/>
    </source>
</evidence>
<dbReference type="EMBL" id="KV750062">
    <property type="protein sequence ID" value="OCL06479.1"/>
    <property type="molecule type" value="Genomic_DNA"/>
</dbReference>